<dbReference type="eggNOG" id="COG0503">
    <property type="taxonomic scope" value="Bacteria"/>
</dbReference>
<dbReference type="Gene3D" id="3.40.50.2020">
    <property type="match status" value="1"/>
</dbReference>
<dbReference type="PANTHER" id="PTHR43864">
    <property type="entry name" value="HYPOXANTHINE/GUANINE PHOSPHORIBOSYLTRANSFERASE"/>
    <property type="match status" value="1"/>
</dbReference>
<dbReference type="InterPro" id="IPR050118">
    <property type="entry name" value="Pur/Pyrimidine_PRTase"/>
</dbReference>
<accession>W4VN51</accession>
<proteinExistence type="predicted"/>
<name>W4VN51_9BACI</name>
<dbReference type="PANTHER" id="PTHR43864:SF2">
    <property type="entry name" value="PUR OPERON REPRESSOR"/>
    <property type="match status" value="1"/>
</dbReference>
<sequence>MKAGGTINGIKNLLQEFDANVKAIGVLAEAEDEEEDRVVEDYMSLVQIKNVDSTKRHIEVIKGNYFEYKNRE</sequence>
<comment type="caution">
    <text evidence="1">The sequence shown here is derived from an EMBL/GenBank/DDBJ whole genome shotgun (WGS) entry which is preliminary data.</text>
</comment>
<protein>
    <submittedName>
        <fullName evidence="1">Transcription regulator</fullName>
    </submittedName>
</protein>
<evidence type="ECO:0000313" key="2">
    <source>
        <dbReference type="Proteomes" id="UP000019102"/>
    </source>
</evidence>
<dbReference type="EMBL" id="BAVS01000020">
    <property type="protein sequence ID" value="GAE94179.1"/>
    <property type="molecule type" value="Genomic_DNA"/>
</dbReference>
<dbReference type="Proteomes" id="UP000019102">
    <property type="component" value="Unassembled WGS sequence"/>
</dbReference>
<reference evidence="1 2" key="1">
    <citation type="journal article" date="2014" name="Genome Announc.">
        <title>Draft Genome Sequence of the Boron-Tolerant and Moderately Halotolerant Bacterium Gracilibacillus boraciitolerans JCM 21714T.</title>
        <authorList>
            <person name="Ahmed I."/>
            <person name="Oshima K."/>
            <person name="Suda W."/>
            <person name="Kitamura K."/>
            <person name="Iida T."/>
            <person name="Ohmori Y."/>
            <person name="Fujiwara T."/>
            <person name="Hattori M."/>
            <person name="Ohkuma M."/>
        </authorList>
    </citation>
    <scope>NUCLEOTIDE SEQUENCE [LARGE SCALE GENOMIC DNA]</scope>
    <source>
        <strain evidence="1 2">JCM 21714</strain>
    </source>
</reference>
<dbReference type="AlphaFoldDB" id="W4VN51"/>
<dbReference type="STRING" id="1298598.JCM21714_3316"/>
<evidence type="ECO:0000313" key="1">
    <source>
        <dbReference type="EMBL" id="GAE94179.1"/>
    </source>
</evidence>
<organism evidence="1 2">
    <name type="scientific">Gracilibacillus boraciitolerans JCM 21714</name>
    <dbReference type="NCBI Taxonomy" id="1298598"/>
    <lineage>
        <taxon>Bacteria</taxon>
        <taxon>Bacillati</taxon>
        <taxon>Bacillota</taxon>
        <taxon>Bacilli</taxon>
        <taxon>Bacillales</taxon>
        <taxon>Bacillaceae</taxon>
        <taxon>Gracilibacillus</taxon>
    </lineage>
</organism>
<keyword evidence="2" id="KW-1185">Reference proteome</keyword>
<gene>
    <name evidence="1" type="ORF">JCM21714_3316</name>
</gene>
<dbReference type="InterPro" id="IPR029057">
    <property type="entry name" value="PRTase-like"/>
</dbReference>